<organism evidence="2 3">
    <name type="scientific">Gossypium davidsonii</name>
    <name type="common">Davidson's cotton</name>
    <name type="synonym">Gossypium klotzschianum subsp. davidsonii</name>
    <dbReference type="NCBI Taxonomy" id="34287"/>
    <lineage>
        <taxon>Eukaryota</taxon>
        <taxon>Viridiplantae</taxon>
        <taxon>Streptophyta</taxon>
        <taxon>Embryophyta</taxon>
        <taxon>Tracheophyta</taxon>
        <taxon>Spermatophyta</taxon>
        <taxon>Magnoliopsida</taxon>
        <taxon>eudicotyledons</taxon>
        <taxon>Gunneridae</taxon>
        <taxon>Pentapetalae</taxon>
        <taxon>rosids</taxon>
        <taxon>malvids</taxon>
        <taxon>Malvales</taxon>
        <taxon>Malvaceae</taxon>
        <taxon>Malvoideae</taxon>
        <taxon>Gossypium</taxon>
    </lineage>
</organism>
<dbReference type="InterPro" id="IPR012337">
    <property type="entry name" value="RNaseH-like_sf"/>
</dbReference>
<comment type="caution">
    <text evidence="2">The sequence shown here is derived from an EMBL/GenBank/DDBJ whole genome shotgun (WGS) entry which is preliminary data.</text>
</comment>
<dbReference type="CDD" id="cd06222">
    <property type="entry name" value="RNase_H_like"/>
    <property type="match status" value="1"/>
</dbReference>
<feature type="domain" description="RNase H type-1" evidence="1">
    <location>
        <begin position="9"/>
        <end position="96"/>
    </location>
</feature>
<evidence type="ECO:0000259" key="1">
    <source>
        <dbReference type="Pfam" id="PF13456"/>
    </source>
</evidence>
<dbReference type="SUPFAM" id="SSF53098">
    <property type="entry name" value="Ribonuclease H-like"/>
    <property type="match status" value="1"/>
</dbReference>
<dbReference type="AlphaFoldDB" id="A0A7J8RK59"/>
<dbReference type="EMBL" id="JABFAC010000005">
    <property type="protein sequence ID" value="MBA0613756.1"/>
    <property type="molecule type" value="Genomic_DNA"/>
</dbReference>
<dbReference type="InterPro" id="IPR036397">
    <property type="entry name" value="RNaseH_sf"/>
</dbReference>
<dbReference type="PANTHER" id="PTHR47074">
    <property type="entry name" value="BNAC02G40300D PROTEIN"/>
    <property type="match status" value="1"/>
</dbReference>
<name>A0A7J8RK59_GOSDV</name>
<dbReference type="PANTHER" id="PTHR47074:SF61">
    <property type="entry name" value="RNASE H TYPE-1 DOMAIN-CONTAINING PROTEIN"/>
    <property type="match status" value="1"/>
</dbReference>
<protein>
    <recommendedName>
        <fullName evidence="1">RNase H type-1 domain-containing protein</fullName>
    </recommendedName>
</protein>
<feature type="non-terminal residue" evidence="2">
    <location>
        <position position="128"/>
    </location>
</feature>
<dbReference type="Pfam" id="PF13456">
    <property type="entry name" value="RVT_3"/>
    <property type="match status" value="1"/>
</dbReference>
<evidence type="ECO:0000313" key="2">
    <source>
        <dbReference type="EMBL" id="MBA0613756.1"/>
    </source>
</evidence>
<dbReference type="Proteomes" id="UP000593561">
    <property type="component" value="Unassembled WGS sequence"/>
</dbReference>
<accession>A0A7J8RK59</accession>
<proteinExistence type="predicted"/>
<dbReference type="InterPro" id="IPR044730">
    <property type="entry name" value="RNase_H-like_dom_plant"/>
</dbReference>
<dbReference type="GO" id="GO:0003676">
    <property type="term" value="F:nucleic acid binding"/>
    <property type="evidence" value="ECO:0007669"/>
    <property type="project" value="InterPro"/>
</dbReference>
<reference evidence="2 3" key="1">
    <citation type="journal article" date="2019" name="Genome Biol. Evol.">
        <title>Insights into the evolution of the New World diploid cottons (Gossypium, subgenus Houzingenia) based on genome sequencing.</title>
        <authorList>
            <person name="Grover C.E."/>
            <person name="Arick M.A. 2nd"/>
            <person name="Thrash A."/>
            <person name="Conover J.L."/>
            <person name="Sanders W.S."/>
            <person name="Peterson D.G."/>
            <person name="Frelichowski J.E."/>
            <person name="Scheffler J.A."/>
            <person name="Scheffler B.E."/>
            <person name="Wendel J.F."/>
        </authorList>
    </citation>
    <scope>NUCLEOTIDE SEQUENCE [LARGE SCALE GENOMIC DNA]</scope>
    <source>
        <strain evidence="2">27</strain>
        <tissue evidence="2">Leaf</tissue>
    </source>
</reference>
<sequence>MAACIYPSKNIATPAMAEAWACLHAVKFGEDLGFRDNCVKGDSLIVIKGINDAKDDKSRINNVLKAVQNKINNFTHIKFRFVPCLANNAAHTLAKAGWHHEQPEYWMEEAPASVVEWVERERTGNETG</sequence>
<dbReference type="InterPro" id="IPR002156">
    <property type="entry name" value="RNaseH_domain"/>
</dbReference>
<dbReference type="InterPro" id="IPR052929">
    <property type="entry name" value="RNase_H-like_EbsB-rel"/>
</dbReference>
<dbReference type="GO" id="GO:0004523">
    <property type="term" value="F:RNA-DNA hybrid ribonuclease activity"/>
    <property type="evidence" value="ECO:0007669"/>
    <property type="project" value="InterPro"/>
</dbReference>
<evidence type="ECO:0000313" key="3">
    <source>
        <dbReference type="Proteomes" id="UP000593561"/>
    </source>
</evidence>
<gene>
    <name evidence="2" type="ORF">Godav_014126</name>
</gene>
<dbReference type="Gene3D" id="3.30.420.10">
    <property type="entry name" value="Ribonuclease H-like superfamily/Ribonuclease H"/>
    <property type="match status" value="1"/>
</dbReference>
<keyword evidence="3" id="KW-1185">Reference proteome</keyword>